<reference evidence="3" key="1">
    <citation type="submission" date="2020-05" db="EMBL/GenBank/DDBJ databases">
        <authorList>
            <person name="Chiriac C."/>
            <person name="Salcher M."/>
            <person name="Ghai R."/>
            <person name="Kavagutti S V."/>
        </authorList>
    </citation>
    <scope>NUCLEOTIDE SEQUENCE</scope>
</reference>
<name>A0A6J5T0W0_9CAUD</name>
<accession>A0A6J5T0W0</accession>
<dbReference type="InterPro" id="IPR014833">
    <property type="entry name" value="TnsA_N"/>
</dbReference>
<proteinExistence type="inferred from homology"/>
<comment type="similarity">
    <text evidence="1">Belongs to the Caudovirales head completion nuclease family.</text>
</comment>
<feature type="active site" evidence="1">
    <location>
        <position position="30"/>
    </location>
</feature>
<dbReference type="GO" id="GO:0004527">
    <property type="term" value="F:exonuclease activity"/>
    <property type="evidence" value="ECO:0007669"/>
    <property type="project" value="UniProtKB-UniRule"/>
</dbReference>
<feature type="active site" evidence="1">
    <location>
        <position position="89"/>
    </location>
</feature>
<dbReference type="Pfam" id="PF08722">
    <property type="entry name" value="Tn7_TnsA-like_N"/>
    <property type="match status" value="1"/>
</dbReference>
<sequence length="143" mass="16534">MSKYAQGKYQIKHIEKYIGKKTPTYRSSWEFSFCTFCDNNPAVIQWASEPFMIPYRNPLTGKNTIYVPDFLMIYIDKSQKKHAEVIEVKPMKETNFESAKSVRDKAAVALNMAKWAAARAFCANSGMVFRIVTEHDIYTGTRR</sequence>
<feature type="domain" description="TnsA endonuclease N-terminal" evidence="2">
    <location>
        <begin position="40"/>
        <end position="134"/>
    </location>
</feature>
<protein>
    <recommendedName>
        <fullName evidence="1">Head completion nuclease</fullName>
        <ecNumber evidence="1">3.1.-.-</ecNumber>
    </recommendedName>
</protein>
<evidence type="ECO:0000259" key="2">
    <source>
        <dbReference type="Pfam" id="PF08722"/>
    </source>
</evidence>
<dbReference type="EC" id="3.1.-.-" evidence="1"/>
<evidence type="ECO:0000256" key="1">
    <source>
        <dbReference type="HAMAP-Rule" id="MF_04160"/>
    </source>
</evidence>
<keyword evidence="1" id="KW-0269">Exonuclease</keyword>
<gene>
    <name evidence="3" type="ORF">UFOVP1636_239</name>
</gene>
<evidence type="ECO:0000313" key="3">
    <source>
        <dbReference type="EMBL" id="CAB4221305.1"/>
    </source>
</evidence>
<dbReference type="HAMAP" id="MF_04160">
    <property type="entry name" value="NUCL_HEAD_T4"/>
    <property type="match status" value="1"/>
</dbReference>
<keyword evidence="1" id="KW-0255">Endonuclease</keyword>
<dbReference type="GO" id="GO:0004519">
    <property type="term" value="F:endonuclease activity"/>
    <property type="evidence" value="ECO:0007669"/>
    <property type="project" value="UniProtKB-UniRule"/>
</dbReference>
<keyword evidence="1" id="KW-0540">Nuclease</keyword>
<keyword evidence="1" id="KW-0378">Hydrolase</keyword>
<comment type="function">
    <text evidence="1">During phage morphogenesis, plays an essential role in the head-tail joining step. The associated nuclease activity is essential for morphogenesis, possibly by cleaving packaged DNA to enable the joining of heads to tails. Displays both exo- and endonuclease activity.</text>
</comment>
<feature type="active site" evidence="1">
    <location>
        <position position="69"/>
    </location>
</feature>
<dbReference type="InterPro" id="IPR046390">
    <property type="entry name" value="NUCL_HEAD_T4"/>
</dbReference>
<organism evidence="3">
    <name type="scientific">uncultured Caudovirales phage</name>
    <dbReference type="NCBI Taxonomy" id="2100421"/>
    <lineage>
        <taxon>Viruses</taxon>
        <taxon>Duplodnaviria</taxon>
        <taxon>Heunggongvirae</taxon>
        <taxon>Uroviricota</taxon>
        <taxon>Caudoviricetes</taxon>
        <taxon>Peduoviridae</taxon>
        <taxon>Maltschvirus</taxon>
        <taxon>Maltschvirus maltsch</taxon>
    </lineage>
</organism>
<dbReference type="EMBL" id="LR797503">
    <property type="protein sequence ID" value="CAB4221305.1"/>
    <property type="molecule type" value="Genomic_DNA"/>
</dbReference>
<dbReference type="Gene3D" id="3.40.91.30">
    <property type="match status" value="1"/>
</dbReference>